<evidence type="ECO:0000313" key="12">
    <source>
        <dbReference type="EMBL" id="CAF1077267.1"/>
    </source>
</evidence>
<dbReference type="Proteomes" id="UP000663889">
    <property type="component" value="Unassembled WGS sequence"/>
</dbReference>
<dbReference type="InterPro" id="IPR018108">
    <property type="entry name" value="MCP_transmembrane"/>
</dbReference>
<evidence type="ECO:0000256" key="11">
    <source>
        <dbReference type="SAM" id="Phobius"/>
    </source>
</evidence>
<dbReference type="OrthoDB" id="193856at2759"/>
<evidence type="ECO:0000256" key="9">
    <source>
        <dbReference type="PROSITE-ProRule" id="PRU00282"/>
    </source>
</evidence>
<keyword evidence="8 9" id="KW-0472">Membrane</keyword>
<evidence type="ECO:0008006" key="17">
    <source>
        <dbReference type="Google" id="ProtNLM"/>
    </source>
</evidence>
<evidence type="ECO:0000313" key="16">
    <source>
        <dbReference type="Proteomes" id="UP000663823"/>
    </source>
</evidence>
<evidence type="ECO:0000313" key="13">
    <source>
        <dbReference type="EMBL" id="CAF1481706.1"/>
    </source>
</evidence>
<keyword evidence="4 9" id="KW-0812">Transmembrane</keyword>
<dbReference type="PANTHER" id="PTHR45624">
    <property type="entry name" value="MITOCHONDRIAL BASIC AMINO ACIDS TRANSPORTER-RELATED"/>
    <property type="match status" value="1"/>
</dbReference>
<accession>A0A818FWS3</accession>
<dbReference type="Proteomes" id="UP000663882">
    <property type="component" value="Unassembled WGS sequence"/>
</dbReference>
<evidence type="ECO:0000256" key="3">
    <source>
        <dbReference type="ARBA" id="ARBA00022448"/>
    </source>
</evidence>
<evidence type="ECO:0000313" key="15">
    <source>
        <dbReference type="EMBL" id="CAF3638633.1"/>
    </source>
</evidence>
<feature type="transmembrane region" description="Helical" evidence="11">
    <location>
        <begin position="162"/>
        <end position="182"/>
    </location>
</feature>
<keyword evidence="7" id="KW-0496">Mitochondrion</keyword>
<dbReference type="EMBL" id="CAJNOO010000999">
    <property type="protein sequence ID" value="CAF1077267.1"/>
    <property type="molecule type" value="Genomic_DNA"/>
</dbReference>
<feature type="repeat" description="Solcar" evidence="9">
    <location>
        <begin position="95"/>
        <end position="186"/>
    </location>
</feature>
<dbReference type="InterPro" id="IPR023395">
    <property type="entry name" value="MCP_dom_sf"/>
</dbReference>
<dbReference type="Gene3D" id="1.50.40.10">
    <property type="entry name" value="Mitochondrial carrier domain"/>
    <property type="match status" value="1"/>
</dbReference>
<dbReference type="Pfam" id="PF00153">
    <property type="entry name" value="Mito_carr"/>
    <property type="match status" value="3"/>
</dbReference>
<dbReference type="EMBL" id="CAJNOU010005549">
    <property type="protein sequence ID" value="CAF1481706.1"/>
    <property type="molecule type" value="Genomic_DNA"/>
</dbReference>
<comment type="similarity">
    <text evidence="2 10">Belongs to the mitochondrial carrier (TC 2.A.29) family.</text>
</comment>
<evidence type="ECO:0000256" key="7">
    <source>
        <dbReference type="ARBA" id="ARBA00023128"/>
    </source>
</evidence>
<dbReference type="InterPro" id="IPR050567">
    <property type="entry name" value="Mitochondrial_Carrier"/>
</dbReference>
<dbReference type="Proteomes" id="UP000663874">
    <property type="component" value="Unassembled WGS sequence"/>
</dbReference>
<keyword evidence="6 11" id="KW-1133">Transmembrane helix</keyword>
<evidence type="ECO:0000256" key="10">
    <source>
        <dbReference type="RuleBase" id="RU000488"/>
    </source>
</evidence>
<evidence type="ECO:0000256" key="6">
    <source>
        <dbReference type="ARBA" id="ARBA00022989"/>
    </source>
</evidence>
<keyword evidence="3 10" id="KW-0813">Transport</keyword>
<protein>
    <recommendedName>
        <fullName evidence="17">Mitochondrial carrier protein</fullName>
    </recommendedName>
</protein>
<dbReference type="PROSITE" id="PS50920">
    <property type="entry name" value="SOLCAR"/>
    <property type="match status" value="2"/>
</dbReference>
<feature type="transmembrane region" description="Helical" evidence="11">
    <location>
        <begin position="61"/>
        <end position="79"/>
    </location>
</feature>
<sequence length="295" mass="34455">MKDIIAGCGCGVTAAIVSHPLETLFIHLPNNSLGFNQNLLRSIRSIYKKQGLIDGFYRSNLSLPLISPAFVMSIQYLFYGQMSRHLNNYRNDNERTIEKYFLAGALTGVGSSFIETPIGLINGQIEGHLYRRHTHVFDFHVKDCCKYIYKCNGGLRGFYKGFFANLICSIPTSMFYFGGYEYMKNHLYYTHARFFYHTNKDKYLRMDILFSGAMGGFCAWSICYPLDRIRSEIQSDDLRHERRKYTSYIDCVKQMYQYENNIRIFYRGFLRVILKAIPINAACFLAYEEIYRLIE</sequence>
<organism evidence="14 16">
    <name type="scientific">Rotaria sordida</name>
    <dbReference type="NCBI Taxonomy" id="392033"/>
    <lineage>
        <taxon>Eukaryota</taxon>
        <taxon>Metazoa</taxon>
        <taxon>Spiralia</taxon>
        <taxon>Gnathifera</taxon>
        <taxon>Rotifera</taxon>
        <taxon>Eurotatoria</taxon>
        <taxon>Bdelloidea</taxon>
        <taxon>Philodinida</taxon>
        <taxon>Philodinidae</taxon>
        <taxon>Rotaria</taxon>
    </lineage>
</organism>
<dbReference type="Proteomes" id="UP000663823">
    <property type="component" value="Unassembled WGS sequence"/>
</dbReference>
<gene>
    <name evidence="15" type="ORF">FNK824_LOCUS5319</name>
    <name evidence="14" type="ORF">OTI717_LOCUS522</name>
    <name evidence="12" type="ORF">RFH988_LOCUS18094</name>
    <name evidence="13" type="ORF">SEV965_LOCUS35136</name>
</gene>
<evidence type="ECO:0000313" key="14">
    <source>
        <dbReference type="EMBL" id="CAF3481000.1"/>
    </source>
</evidence>
<dbReference type="GO" id="GO:0031966">
    <property type="term" value="C:mitochondrial membrane"/>
    <property type="evidence" value="ECO:0007669"/>
    <property type="project" value="UniProtKB-SubCell"/>
</dbReference>
<comment type="subcellular location">
    <subcellularLocation>
        <location evidence="1">Mitochondrion membrane</location>
        <topology evidence="1">Multi-pass membrane protein</topology>
    </subcellularLocation>
</comment>
<dbReference type="AlphaFoldDB" id="A0A818FWS3"/>
<evidence type="ECO:0000256" key="4">
    <source>
        <dbReference type="ARBA" id="ARBA00022692"/>
    </source>
</evidence>
<dbReference type="InterPro" id="IPR002067">
    <property type="entry name" value="MCP"/>
</dbReference>
<feature type="transmembrane region" description="Helical" evidence="11">
    <location>
        <begin position="203"/>
        <end position="222"/>
    </location>
</feature>
<evidence type="ECO:0000256" key="5">
    <source>
        <dbReference type="ARBA" id="ARBA00022737"/>
    </source>
</evidence>
<evidence type="ECO:0000256" key="8">
    <source>
        <dbReference type="ARBA" id="ARBA00023136"/>
    </source>
</evidence>
<dbReference type="PRINTS" id="PR00926">
    <property type="entry name" value="MITOCARRIER"/>
</dbReference>
<evidence type="ECO:0000256" key="1">
    <source>
        <dbReference type="ARBA" id="ARBA00004225"/>
    </source>
</evidence>
<name>A0A818FWS3_9BILA</name>
<reference evidence="14" key="1">
    <citation type="submission" date="2021-02" db="EMBL/GenBank/DDBJ databases">
        <authorList>
            <person name="Nowell W R."/>
        </authorList>
    </citation>
    <scope>NUCLEOTIDE SEQUENCE</scope>
</reference>
<keyword evidence="5" id="KW-0677">Repeat</keyword>
<feature type="repeat" description="Solcar" evidence="9">
    <location>
        <begin position="203"/>
        <end position="293"/>
    </location>
</feature>
<dbReference type="EMBL" id="CAJOAX010000018">
    <property type="protein sequence ID" value="CAF3481000.1"/>
    <property type="molecule type" value="Genomic_DNA"/>
</dbReference>
<dbReference type="GO" id="GO:0022857">
    <property type="term" value="F:transmembrane transporter activity"/>
    <property type="evidence" value="ECO:0007669"/>
    <property type="project" value="TreeGrafter"/>
</dbReference>
<evidence type="ECO:0000256" key="2">
    <source>
        <dbReference type="ARBA" id="ARBA00006375"/>
    </source>
</evidence>
<dbReference type="EMBL" id="CAJOBE010000420">
    <property type="protein sequence ID" value="CAF3638633.1"/>
    <property type="molecule type" value="Genomic_DNA"/>
</dbReference>
<comment type="caution">
    <text evidence="14">The sequence shown here is derived from an EMBL/GenBank/DDBJ whole genome shotgun (WGS) entry which is preliminary data.</text>
</comment>
<proteinExistence type="inferred from homology"/>
<dbReference type="SUPFAM" id="SSF103506">
    <property type="entry name" value="Mitochondrial carrier"/>
    <property type="match status" value="1"/>
</dbReference>